<dbReference type="OrthoDB" id="4369207at2759"/>
<name>A0A0M8P115_9EURO</name>
<proteinExistence type="predicted"/>
<keyword evidence="2" id="KW-1185">Reference proteome</keyword>
<evidence type="ECO:0000313" key="2">
    <source>
        <dbReference type="Proteomes" id="UP000037696"/>
    </source>
</evidence>
<comment type="caution">
    <text evidence="1">The sequence shown here is derived from an EMBL/GenBank/DDBJ whole genome shotgun (WGS) entry which is preliminary data.</text>
</comment>
<sequence>MLLSAKTCRGCRSLPKATKWDSAAFDFRLSTPGSMYLENHQFTLKETSIIENKAILSYIWHWVAGLDTPFRCPAKKLKLQSIYI</sequence>
<evidence type="ECO:0000313" key="1">
    <source>
        <dbReference type="EMBL" id="KOS38240.1"/>
    </source>
</evidence>
<dbReference type="Proteomes" id="UP000037696">
    <property type="component" value="Unassembled WGS sequence"/>
</dbReference>
<reference evidence="1 2" key="1">
    <citation type="submission" date="2015-08" db="EMBL/GenBank/DDBJ databases">
        <title>Genome sequencing of Penicillium nordicum.</title>
        <authorList>
            <person name="Nguyen H.D."/>
            <person name="Seifert K.A."/>
        </authorList>
    </citation>
    <scope>NUCLEOTIDE SEQUENCE [LARGE SCALE GENOMIC DNA]</scope>
    <source>
        <strain evidence="1 2">DAOMC 185683</strain>
    </source>
</reference>
<dbReference type="AlphaFoldDB" id="A0A0M8P115"/>
<protein>
    <submittedName>
        <fullName evidence="1">Uncharacterized protein</fullName>
    </submittedName>
</protein>
<gene>
    <name evidence="1" type="ORF">ACN38_g10939</name>
</gene>
<organism evidence="1 2">
    <name type="scientific">Penicillium nordicum</name>
    <dbReference type="NCBI Taxonomy" id="229535"/>
    <lineage>
        <taxon>Eukaryota</taxon>
        <taxon>Fungi</taxon>
        <taxon>Dikarya</taxon>
        <taxon>Ascomycota</taxon>
        <taxon>Pezizomycotina</taxon>
        <taxon>Eurotiomycetes</taxon>
        <taxon>Eurotiomycetidae</taxon>
        <taxon>Eurotiales</taxon>
        <taxon>Aspergillaceae</taxon>
        <taxon>Penicillium</taxon>
    </lineage>
</organism>
<dbReference type="EMBL" id="LHQQ01000263">
    <property type="protein sequence ID" value="KOS38240.1"/>
    <property type="molecule type" value="Genomic_DNA"/>
</dbReference>
<accession>A0A0M8P115</accession>